<comment type="caution">
    <text evidence="2">The sequence shown here is derived from an EMBL/GenBank/DDBJ whole genome shotgun (WGS) entry which is preliminary data.</text>
</comment>
<feature type="domain" description="Gamma-glutamylcyclotransferase AIG2-like" evidence="1">
    <location>
        <begin position="9"/>
        <end position="108"/>
    </location>
</feature>
<reference evidence="2 3" key="1">
    <citation type="submission" date="2019-01" db="EMBL/GenBank/DDBJ databases">
        <authorList>
            <person name="Chen W.-M."/>
        </authorList>
    </citation>
    <scope>NUCLEOTIDE SEQUENCE [LARGE SCALE GENOMIC DNA]</scope>
    <source>
        <strain evidence="2 3">FSY-9</strain>
    </source>
</reference>
<dbReference type="GO" id="GO:0016740">
    <property type="term" value="F:transferase activity"/>
    <property type="evidence" value="ECO:0007669"/>
    <property type="project" value="UniProtKB-KW"/>
</dbReference>
<dbReference type="Proteomes" id="UP000282837">
    <property type="component" value="Unassembled WGS sequence"/>
</dbReference>
<keyword evidence="2" id="KW-0808">Transferase</keyword>
<name>A0A3S2UTU9_9SPHN</name>
<dbReference type="Gene3D" id="3.10.490.10">
    <property type="entry name" value="Gamma-glutamyl cyclotransferase-like"/>
    <property type="match status" value="1"/>
</dbReference>
<dbReference type="InterPro" id="IPR036568">
    <property type="entry name" value="GGCT-like_sf"/>
</dbReference>
<dbReference type="EMBL" id="SACO01000003">
    <property type="protein sequence ID" value="RVU06179.1"/>
    <property type="molecule type" value="Genomic_DNA"/>
</dbReference>
<sequence length="109" mass="11824">MSIDHYLATYGTLGPGRPNHHKLAPLGGIWRDGVVRGHLVDAGWGAAMGYPALKLEPEGEEIFVQLLHCDLLPTQWAALDAFEGDGYRRVATTVTTTDGTFSAWIYVAA</sequence>
<accession>A0A3S2UTU9</accession>
<dbReference type="InterPro" id="IPR009288">
    <property type="entry name" value="AIG2-like_dom"/>
</dbReference>
<gene>
    <name evidence="2" type="ORF">EOE18_04880</name>
</gene>
<organism evidence="2 3">
    <name type="scientific">Novosphingobium umbonatum</name>
    <dbReference type="NCBI Taxonomy" id="1908524"/>
    <lineage>
        <taxon>Bacteria</taxon>
        <taxon>Pseudomonadati</taxon>
        <taxon>Pseudomonadota</taxon>
        <taxon>Alphaproteobacteria</taxon>
        <taxon>Sphingomonadales</taxon>
        <taxon>Sphingomonadaceae</taxon>
        <taxon>Novosphingobium</taxon>
    </lineage>
</organism>
<dbReference type="OrthoDB" id="5070127at2"/>
<keyword evidence="3" id="KW-1185">Reference proteome</keyword>
<protein>
    <submittedName>
        <fullName evidence="2">Gamma-glutamylcyclotransferase</fullName>
    </submittedName>
</protein>
<dbReference type="InterPro" id="IPR013024">
    <property type="entry name" value="GGCT-like"/>
</dbReference>
<dbReference type="SUPFAM" id="SSF110857">
    <property type="entry name" value="Gamma-glutamyl cyclotransferase-like"/>
    <property type="match status" value="1"/>
</dbReference>
<dbReference type="RefSeq" id="WP_127706819.1">
    <property type="nucleotide sequence ID" value="NZ_SACO01000003.1"/>
</dbReference>
<proteinExistence type="predicted"/>
<evidence type="ECO:0000313" key="2">
    <source>
        <dbReference type="EMBL" id="RVU06179.1"/>
    </source>
</evidence>
<dbReference type="Pfam" id="PF06094">
    <property type="entry name" value="GGACT"/>
    <property type="match status" value="1"/>
</dbReference>
<dbReference type="AlphaFoldDB" id="A0A3S2UTU9"/>
<evidence type="ECO:0000259" key="1">
    <source>
        <dbReference type="Pfam" id="PF06094"/>
    </source>
</evidence>
<dbReference type="CDD" id="cd06661">
    <property type="entry name" value="GGCT_like"/>
    <property type="match status" value="1"/>
</dbReference>
<evidence type="ECO:0000313" key="3">
    <source>
        <dbReference type="Proteomes" id="UP000282837"/>
    </source>
</evidence>